<dbReference type="EMBL" id="CAAALY010035969">
    <property type="protein sequence ID" value="VEL18182.1"/>
    <property type="molecule type" value="Genomic_DNA"/>
</dbReference>
<protein>
    <recommendedName>
        <fullName evidence="6">Serine-threonine kinase receptor-associated protein</fullName>
    </recommendedName>
</protein>
<evidence type="ECO:0000256" key="7">
    <source>
        <dbReference type="PROSITE-ProRule" id="PRU00221"/>
    </source>
</evidence>
<dbReference type="Proteomes" id="UP000784294">
    <property type="component" value="Unassembled WGS sequence"/>
</dbReference>
<evidence type="ECO:0000256" key="6">
    <source>
        <dbReference type="ARBA" id="ARBA00040390"/>
    </source>
</evidence>
<dbReference type="InterPro" id="IPR001680">
    <property type="entry name" value="WD40_rpt"/>
</dbReference>
<keyword evidence="4" id="KW-0508">mRNA splicing</keyword>
<evidence type="ECO:0000256" key="2">
    <source>
        <dbReference type="ARBA" id="ARBA00022664"/>
    </source>
</evidence>
<dbReference type="Gene3D" id="2.130.10.10">
    <property type="entry name" value="YVTN repeat-like/Quinoprotein amine dehydrogenase"/>
    <property type="match status" value="1"/>
</dbReference>
<sequence length="104" mass="11405">MGLVSTLTSLWIIIRTKQCRGHFGSVHCVRFSPDGRLFASGSEDGTVRLWQTTVGETFGLWRYVEASPKAAIPSMEVMSNEDSPQTNCSVEMPVSAELDLPVSI</sequence>
<reference evidence="8" key="1">
    <citation type="submission" date="2018-11" db="EMBL/GenBank/DDBJ databases">
        <authorList>
            <consortium name="Pathogen Informatics"/>
        </authorList>
    </citation>
    <scope>NUCLEOTIDE SEQUENCE</scope>
</reference>
<evidence type="ECO:0000256" key="1">
    <source>
        <dbReference type="ARBA" id="ARBA00022574"/>
    </source>
</evidence>
<keyword evidence="9" id="KW-1185">Reference proteome</keyword>
<dbReference type="GO" id="GO:0032797">
    <property type="term" value="C:SMN complex"/>
    <property type="evidence" value="ECO:0007669"/>
    <property type="project" value="TreeGrafter"/>
</dbReference>
<dbReference type="PANTHER" id="PTHR19877">
    <property type="entry name" value="EUKARYOTIC TRANSLATION INITIATION FACTOR 3 SUBUNIT I"/>
    <property type="match status" value="1"/>
</dbReference>
<comment type="caution">
    <text evidence="8">The sequence shown here is derived from an EMBL/GenBank/DDBJ whole genome shotgun (WGS) entry which is preliminary data.</text>
</comment>
<keyword evidence="2" id="KW-0507">mRNA processing</keyword>
<keyword evidence="3" id="KW-0677">Repeat</keyword>
<dbReference type="SUPFAM" id="SSF50978">
    <property type="entry name" value="WD40 repeat-like"/>
    <property type="match status" value="1"/>
</dbReference>
<dbReference type="AlphaFoldDB" id="A0A448WR80"/>
<dbReference type="SMART" id="SM00320">
    <property type="entry name" value="WD40"/>
    <property type="match status" value="1"/>
</dbReference>
<dbReference type="InterPro" id="IPR036322">
    <property type="entry name" value="WD40_repeat_dom_sf"/>
</dbReference>
<dbReference type="PROSITE" id="PS50082">
    <property type="entry name" value="WD_REPEATS_2"/>
    <property type="match status" value="1"/>
</dbReference>
<evidence type="ECO:0000256" key="4">
    <source>
        <dbReference type="ARBA" id="ARBA00023187"/>
    </source>
</evidence>
<dbReference type="GO" id="GO:0000387">
    <property type="term" value="P:spliceosomal snRNP assembly"/>
    <property type="evidence" value="ECO:0007669"/>
    <property type="project" value="TreeGrafter"/>
</dbReference>
<organism evidence="8 9">
    <name type="scientific">Protopolystoma xenopodis</name>
    <dbReference type="NCBI Taxonomy" id="117903"/>
    <lineage>
        <taxon>Eukaryota</taxon>
        <taxon>Metazoa</taxon>
        <taxon>Spiralia</taxon>
        <taxon>Lophotrochozoa</taxon>
        <taxon>Platyhelminthes</taxon>
        <taxon>Monogenea</taxon>
        <taxon>Polyopisthocotylea</taxon>
        <taxon>Polystomatidea</taxon>
        <taxon>Polystomatidae</taxon>
        <taxon>Protopolystoma</taxon>
    </lineage>
</organism>
<dbReference type="Pfam" id="PF00400">
    <property type="entry name" value="WD40"/>
    <property type="match status" value="1"/>
</dbReference>
<dbReference type="OrthoDB" id="200206at2759"/>
<dbReference type="GO" id="GO:0003723">
    <property type="term" value="F:RNA binding"/>
    <property type="evidence" value="ECO:0007669"/>
    <property type="project" value="TreeGrafter"/>
</dbReference>
<keyword evidence="1 7" id="KW-0853">WD repeat</keyword>
<feature type="repeat" description="WD" evidence="7">
    <location>
        <begin position="19"/>
        <end position="60"/>
    </location>
</feature>
<evidence type="ECO:0000256" key="5">
    <source>
        <dbReference type="ARBA" id="ARBA00038394"/>
    </source>
</evidence>
<evidence type="ECO:0000313" key="9">
    <source>
        <dbReference type="Proteomes" id="UP000784294"/>
    </source>
</evidence>
<comment type="similarity">
    <text evidence="5">Belongs to the WD repeat STRAP family.</text>
</comment>
<proteinExistence type="inferred from homology"/>
<dbReference type="PROSITE" id="PS50294">
    <property type="entry name" value="WD_REPEATS_REGION"/>
    <property type="match status" value="1"/>
</dbReference>
<gene>
    <name evidence="8" type="ORF">PXEA_LOCUS11622</name>
</gene>
<dbReference type="PANTHER" id="PTHR19877:SF13">
    <property type="entry name" value="SERINE-THREONINE KINASE RECEPTOR-ASSOCIATED PROTEIN"/>
    <property type="match status" value="1"/>
</dbReference>
<evidence type="ECO:0000256" key="3">
    <source>
        <dbReference type="ARBA" id="ARBA00022737"/>
    </source>
</evidence>
<evidence type="ECO:0000313" key="8">
    <source>
        <dbReference type="EMBL" id="VEL18182.1"/>
    </source>
</evidence>
<name>A0A448WR80_9PLAT</name>
<dbReference type="InterPro" id="IPR015943">
    <property type="entry name" value="WD40/YVTN_repeat-like_dom_sf"/>
</dbReference>
<accession>A0A448WR80</accession>